<evidence type="ECO:0000256" key="3">
    <source>
        <dbReference type="ARBA" id="ARBA00004991"/>
    </source>
</evidence>
<evidence type="ECO:0000256" key="5">
    <source>
        <dbReference type="ARBA" id="ARBA00022857"/>
    </source>
</evidence>
<evidence type="ECO:0000259" key="13">
    <source>
        <dbReference type="SMART" id="SM00822"/>
    </source>
</evidence>
<dbReference type="OMA" id="ICGVFEE"/>
<dbReference type="Gene3D" id="3.40.50.720">
    <property type="entry name" value="NAD(P)-binding Rossmann-like Domain"/>
    <property type="match status" value="1"/>
</dbReference>
<dbReference type="InterPro" id="IPR045022">
    <property type="entry name" value="KDSR-like"/>
</dbReference>
<sequence length="336" mass="35936">MSLDVITSHPILATTGSVVALTLATSMFSFGKNQFPVAGRLVIVTGGSQGMGKSVALLLAARGASIVIIARNQTKLDAALLEISAAATSPDQKFLAISADLTSGAETTRAFEEVKEKLGVPDIVWQCAGGTVPGYFKDYSSDELEREMAMNYFTALHTAHAAVKMMTAAPPSKLKRQIVLTSSVVAFYPIAGYNAYSPAKAAIRSLADGLRQECLLYDINVAACFPATIYTPGFEEEQKTKPELTKILEGADEGQTPEQVVVACVKGLEKGEKIITTTLMGSAMRGGAWGGSPRGSVLLDTLFAWVLVVVWAIVGKFMDMDVVKYKKRLEKEGRKI</sequence>
<dbReference type="EMBL" id="HF935420">
    <property type="protein sequence ID" value="CCX08565.1"/>
    <property type="molecule type" value="Genomic_DNA"/>
</dbReference>
<comment type="subcellular location">
    <subcellularLocation>
        <location evidence="1">Endoplasmic reticulum</location>
    </subcellularLocation>
</comment>
<evidence type="ECO:0000256" key="4">
    <source>
        <dbReference type="ARBA" id="ARBA00022824"/>
    </source>
</evidence>
<feature type="domain" description="Ketoreductase" evidence="13">
    <location>
        <begin position="40"/>
        <end position="228"/>
    </location>
</feature>
<dbReference type="InterPro" id="IPR036291">
    <property type="entry name" value="NAD(P)-bd_dom_sf"/>
</dbReference>
<evidence type="ECO:0000256" key="6">
    <source>
        <dbReference type="ARBA" id="ARBA00022919"/>
    </source>
</evidence>
<dbReference type="InterPro" id="IPR002347">
    <property type="entry name" value="SDR_fam"/>
</dbReference>
<keyword evidence="8" id="KW-0443">Lipid metabolism</keyword>
<keyword evidence="7" id="KW-0560">Oxidoreductase</keyword>
<dbReference type="Proteomes" id="UP000018144">
    <property type="component" value="Unassembled WGS sequence"/>
</dbReference>
<dbReference type="GO" id="GO:0047560">
    <property type="term" value="F:3-dehydrosphinganine reductase activity"/>
    <property type="evidence" value="ECO:0007669"/>
    <property type="project" value="UniProtKB-EC"/>
</dbReference>
<keyword evidence="6" id="KW-0746">Sphingolipid metabolism</keyword>
<feature type="transmembrane region" description="Helical" evidence="12">
    <location>
        <begin position="302"/>
        <end position="318"/>
    </location>
</feature>
<evidence type="ECO:0000256" key="7">
    <source>
        <dbReference type="ARBA" id="ARBA00023002"/>
    </source>
</evidence>
<comment type="pathway">
    <text evidence="3">Sphingolipid metabolism.</text>
</comment>
<evidence type="ECO:0000256" key="1">
    <source>
        <dbReference type="ARBA" id="ARBA00004240"/>
    </source>
</evidence>
<dbReference type="GO" id="GO:0005789">
    <property type="term" value="C:endoplasmic reticulum membrane"/>
    <property type="evidence" value="ECO:0007669"/>
    <property type="project" value="TreeGrafter"/>
</dbReference>
<evidence type="ECO:0000256" key="8">
    <source>
        <dbReference type="ARBA" id="ARBA00023098"/>
    </source>
</evidence>
<comment type="function">
    <text evidence="10">Catalyzes the reduction of 3'-oxosphinganine (3-ketodihydrosphingosine/KDS) to sphinganine (dihydrosphingosine/DHS), the second step of de novo sphingolipid biosynthesis.</text>
</comment>
<dbReference type="SMART" id="SM00822">
    <property type="entry name" value="PKS_KR"/>
    <property type="match status" value="1"/>
</dbReference>
<evidence type="ECO:0000256" key="10">
    <source>
        <dbReference type="ARBA" id="ARBA00044737"/>
    </source>
</evidence>
<comment type="pathway">
    <text evidence="2">Lipid metabolism; sphingolipid metabolism.</text>
</comment>
<dbReference type="AlphaFoldDB" id="U4LD87"/>
<dbReference type="OrthoDB" id="10267115at2759"/>
<organism evidence="14 15">
    <name type="scientific">Pyronema omphalodes (strain CBS 100304)</name>
    <name type="common">Pyronema confluens</name>
    <dbReference type="NCBI Taxonomy" id="1076935"/>
    <lineage>
        <taxon>Eukaryota</taxon>
        <taxon>Fungi</taxon>
        <taxon>Dikarya</taxon>
        <taxon>Ascomycota</taxon>
        <taxon>Pezizomycotina</taxon>
        <taxon>Pezizomycetes</taxon>
        <taxon>Pezizales</taxon>
        <taxon>Pyronemataceae</taxon>
        <taxon>Pyronema</taxon>
    </lineage>
</organism>
<dbReference type="PANTHER" id="PTHR43550:SF3">
    <property type="entry name" value="3-KETODIHYDROSPHINGOSINE REDUCTASE"/>
    <property type="match status" value="1"/>
</dbReference>
<dbReference type="PANTHER" id="PTHR43550">
    <property type="entry name" value="3-KETODIHYDROSPHINGOSINE REDUCTASE"/>
    <property type="match status" value="1"/>
</dbReference>
<evidence type="ECO:0000256" key="2">
    <source>
        <dbReference type="ARBA" id="ARBA00004760"/>
    </source>
</evidence>
<evidence type="ECO:0000313" key="15">
    <source>
        <dbReference type="Proteomes" id="UP000018144"/>
    </source>
</evidence>
<keyword evidence="4" id="KW-0256">Endoplasmic reticulum</keyword>
<proteinExistence type="predicted"/>
<keyword evidence="15" id="KW-1185">Reference proteome</keyword>
<dbReference type="GO" id="GO:0030148">
    <property type="term" value="P:sphingolipid biosynthetic process"/>
    <property type="evidence" value="ECO:0007669"/>
    <property type="project" value="InterPro"/>
</dbReference>
<gene>
    <name evidence="14" type="ORF">PCON_08158</name>
</gene>
<keyword evidence="5" id="KW-0521">NADP</keyword>
<dbReference type="eggNOG" id="KOG1210">
    <property type="taxonomic scope" value="Eukaryota"/>
</dbReference>
<dbReference type="CDD" id="cd08939">
    <property type="entry name" value="KDSR-like_SDR_c"/>
    <property type="match status" value="1"/>
</dbReference>
<reference evidence="14 15" key="1">
    <citation type="journal article" date="2013" name="PLoS Genet.">
        <title>The genome and development-dependent transcriptomes of Pyronema confluens: a window into fungal evolution.</title>
        <authorList>
            <person name="Traeger S."/>
            <person name="Altegoer F."/>
            <person name="Freitag M."/>
            <person name="Gabaldon T."/>
            <person name="Kempken F."/>
            <person name="Kumar A."/>
            <person name="Marcet-Houben M."/>
            <person name="Poggeler S."/>
            <person name="Stajich J.E."/>
            <person name="Nowrousian M."/>
        </authorList>
    </citation>
    <scope>NUCLEOTIDE SEQUENCE [LARGE SCALE GENOMIC DNA]</scope>
    <source>
        <strain evidence="15">CBS 100304</strain>
        <tissue evidence="14">Vegetative mycelium</tissue>
    </source>
</reference>
<dbReference type="GO" id="GO:0006666">
    <property type="term" value="P:3-keto-sphinganine metabolic process"/>
    <property type="evidence" value="ECO:0007669"/>
    <property type="project" value="InterPro"/>
</dbReference>
<evidence type="ECO:0000256" key="12">
    <source>
        <dbReference type="SAM" id="Phobius"/>
    </source>
</evidence>
<dbReference type="Pfam" id="PF00106">
    <property type="entry name" value="adh_short"/>
    <property type="match status" value="1"/>
</dbReference>
<evidence type="ECO:0000313" key="14">
    <source>
        <dbReference type="EMBL" id="CCX08565.1"/>
    </source>
</evidence>
<dbReference type="InterPro" id="IPR057326">
    <property type="entry name" value="KR_dom"/>
</dbReference>
<dbReference type="SUPFAM" id="SSF51735">
    <property type="entry name" value="NAD(P)-binding Rossmann-fold domains"/>
    <property type="match status" value="1"/>
</dbReference>
<dbReference type="PRINTS" id="PR00081">
    <property type="entry name" value="GDHRDH"/>
</dbReference>
<protein>
    <recommendedName>
        <fullName evidence="9">3-dehydrosphinganine reductase</fullName>
        <ecNumber evidence="9">1.1.1.102</ecNumber>
    </recommendedName>
</protein>
<evidence type="ECO:0000256" key="9">
    <source>
        <dbReference type="ARBA" id="ARBA00026112"/>
    </source>
</evidence>
<evidence type="ECO:0000256" key="11">
    <source>
        <dbReference type="ARBA" id="ARBA00048930"/>
    </source>
</evidence>
<name>U4LD87_PYROM</name>
<dbReference type="STRING" id="1076935.U4LD87"/>
<keyword evidence="12" id="KW-1133">Transmembrane helix</keyword>
<accession>U4LD87</accession>
<comment type="catalytic activity">
    <reaction evidence="11">
        <text>sphinganine + NADP(+) = 3-oxosphinganine + NADPH + H(+)</text>
        <dbReference type="Rhea" id="RHEA:22640"/>
        <dbReference type="ChEBI" id="CHEBI:15378"/>
        <dbReference type="ChEBI" id="CHEBI:57783"/>
        <dbReference type="ChEBI" id="CHEBI:57817"/>
        <dbReference type="ChEBI" id="CHEBI:58299"/>
        <dbReference type="ChEBI" id="CHEBI:58349"/>
        <dbReference type="EC" id="1.1.1.102"/>
    </reaction>
    <physiologicalReaction direction="right-to-left" evidence="11">
        <dbReference type="Rhea" id="RHEA:22642"/>
    </physiologicalReaction>
</comment>
<keyword evidence="12" id="KW-0812">Transmembrane</keyword>
<keyword evidence="12" id="KW-0472">Membrane</keyword>
<dbReference type="FunFam" id="3.40.50.720:FF:000468">
    <property type="entry name" value="Short-chain dehydrogenase, putative"/>
    <property type="match status" value="1"/>
</dbReference>
<dbReference type="EC" id="1.1.1.102" evidence="9"/>